<name>A0A7Z0VJH9_9GAMM</name>
<evidence type="ECO:0008006" key="3">
    <source>
        <dbReference type="Google" id="ProtNLM"/>
    </source>
</evidence>
<dbReference type="SUPFAM" id="SSF143744">
    <property type="entry name" value="GlcG-like"/>
    <property type="match status" value="1"/>
</dbReference>
<evidence type="ECO:0000313" key="1">
    <source>
        <dbReference type="EMBL" id="ODJ86284.1"/>
    </source>
</evidence>
<keyword evidence="2" id="KW-1185">Reference proteome</keyword>
<dbReference type="OrthoDB" id="7020894at2"/>
<accession>A0A7Z0VJH9</accession>
<dbReference type="Gene3D" id="3.30.450.150">
    <property type="entry name" value="Haem-degrading domain"/>
    <property type="match status" value="1"/>
</dbReference>
<evidence type="ECO:0000313" key="2">
    <source>
        <dbReference type="Proteomes" id="UP000094769"/>
    </source>
</evidence>
<organism evidence="1 2">
    <name type="scientific">Candidatus Thiodiazotropha endolucinida</name>
    <dbReference type="NCBI Taxonomy" id="1655433"/>
    <lineage>
        <taxon>Bacteria</taxon>
        <taxon>Pseudomonadati</taxon>
        <taxon>Pseudomonadota</taxon>
        <taxon>Gammaproteobacteria</taxon>
        <taxon>Chromatiales</taxon>
        <taxon>Sedimenticolaceae</taxon>
        <taxon>Candidatus Thiodiazotropha</taxon>
    </lineage>
</organism>
<dbReference type="Proteomes" id="UP000094769">
    <property type="component" value="Unassembled WGS sequence"/>
</dbReference>
<dbReference type="AlphaFoldDB" id="A0A7Z0VJH9"/>
<dbReference type="InterPro" id="IPR038084">
    <property type="entry name" value="PduO/GlcC-like_sf"/>
</dbReference>
<dbReference type="Pfam" id="PF03928">
    <property type="entry name" value="HbpS-like"/>
    <property type="match status" value="1"/>
</dbReference>
<sequence length="130" mass="13017">MVAKKALESCRASGFQVSVAVVDGGGNLQVVLRDNLAGVSSPDGAILKAKTSINYRSATTSLSEVVNSNIEASGIKQLPGILILGGGVTIQASGSMVGAVGVAGAPDGKSDEKCALDGIEAIQELLEFAD</sequence>
<reference evidence="1 2" key="1">
    <citation type="submission" date="2016-06" db="EMBL/GenBank/DDBJ databases">
        <title>Genome sequence of endosymbiont of Candidatus Endolucinida thiodiazotropha.</title>
        <authorList>
            <person name="Poehlein A."/>
            <person name="Koenig S."/>
            <person name="Heiden S.E."/>
            <person name="Thuermer A."/>
            <person name="Voget S."/>
            <person name="Daniel R."/>
            <person name="Markert S."/>
            <person name="Gros O."/>
            <person name="Schweder T."/>
        </authorList>
    </citation>
    <scope>NUCLEOTIDE SEQUENCE [LARGE SCALE GENOMIC DNA]</scope>
    <source>
        <strain evidence="1 2">COS</strain>
    </source>
</reference>
<proteinExistence type="predicted"/>
<dbReference type="PANTHER" id="PTHR34309:SF10">
    <property type="entry name" value="SLR1406 PROTEIN"/>
    <property type="match status" value="1"/>
</dbReference>
<protein>
    <recommendedName>
        <fullName evidence="3">Heme-binding protein</fullName>
    </recommendedName>
</protein>
<gene>
    <name evidence="1" type="ORF">CODIS_34790</name>
</gene>
<comment type="caution">
    <text evidence="1">The sequence shown here is derived from an EMBL/GenBank/DDBJ whole genome shotgun (WGS) entry which is preliminary data.</text>
</comment>
<dbReference type="EMBL" id="MARB01000024">
    <property type="protein sequence ID" value="ODJ86284.1"/>
    <property type="molecule type" value="Genomic_DNA"/>
</dbReference>
<dbReference type="InterPro" id="IPR005624">
    <property type="entry name" value="PduO/GlcC-like"/>
</dbReference>
<dbReference type="InterPro" id="IPR052517">
    <property type="entry name" value="GlcG_carb_metab_protein"/>
</dbReference>
<dbReference type="PANTHER" id="PTHR34309">
    <property type="entry name" value="SLR1406 PROTEIN"/>
    <property type="match status" value="1"/>
</dbReference>